<dbReference type="Proteomes" id="UP001623661">
    <property type="component" value="Unassembled WGS sequence"/>
</dbReference>
<feature type="transmembrane region" description="Helical" evidence="1">
    <location>
        <begin position="193"/>
        <end position="212"/>
    </location>
</feature>
<evidence type="ECO:0000256" key="1">
    <source>
        <dbReference type="SAM" id="Phobius"/>
    </source>
</evidence>
<proteinExistence type="predicted"/>
<evidence type="ECO:0008006" key="4">
    <source>
        <dbReference type="Google" id="ProtNLM"/>
    </source>
</evidence>
<keyword evidence="1" id="KW-1133">Transmembrane helix</keyword>
<keyword evidence="1" id="KW-0472">Membrane</keyword>
<protein>
    <recommendedName>
        <fullName evidence="4">DUF4829 domain-containing protein</fullName>
    </recommendedName>
</protein>
<reference evidence="2 3" key="1">
    <citation type="submission" date="2024-11" db="EMBL/GenBank/DDBJ databases">
        <authorList>
            <person name="Heng Y.C."/>
            <person name="Lim A.C.H."/>
            <person name="Lee J.K.Y."/>
            <person name="Kittelmann S."/>
        </authorList>
    </citation>
    <scope>NUCLEOTIDE SEQUENCE [LARGE SCALE GENOMIC DNA]</scope>
    <source>
        <strain evidence="2 3">WILCCON 0202</strain>
    </source>
</reference>
<feature type="transmembrane region" description="Helical" evidence="1">
    <location>
        <begin position="145"/>
        <end position="162"/>
    </location>
</feature>
<feature type="transmembrane region" description="Helical" evidence="1">
    <location>
        <begin position="23"/>
        <end position="46"/>
    </location>
</feature>
<keyword evidence="3" id="KW-1185">Reference proteome</keyword>
<dbReference type="EMBL" id="JBJHZY010000003">
    <property type="protein sequence ID" value="MFL0269253.1"/>
    <property type="molecule type" value="Genomic_DNA"/>
</dbReference>
<sequence length="420" mass="49540">MDEESLNTNSLNKLFNTVLKYSIIFPIVIYFIGFIFTTGFLGAFVPNSSPFETLTTAYCGFLPFSKYLYISNGIIYSITLILCTFISMILYYSLYNFYIEDKFPFVKRVITSDTFLIIGELIPIIICCSLVAFMQYKWFTFYHEILYNAMLIFSQIIIYKVINLRLELLEKTKTNDQLVKARSDKYNLLLHKFYIFILIFFTIIISTYIWGVQTLDKKLSLYESGARSFTFAKVTTINNLSKTYYYLDTTSDSFIGFTATPYSLVVIPKSQISKLDIFQLNKEQTYEKYSFTKQESKDDINEELETTVKEYYESRFINKDYKKFASLLSKSYLQEKYHLSIDTLIKSLEKNSKYSDRDISEYINYESSIPVKFNDSYQINVIEYWVNDRSYSTFFLKKENDSWKISKINLSNQPFSLVEK</sequence>
<feature type="transmembrane region" description="Helical" evidence="1">
    <location>
        <begin position="114"/>
        <end position="133"/>
    </location>
</feature>
<organism evidence="2 3">
    <name type="scientific">Candidatus Clostridium radicumherbarum</name>
    <dbReference type="NCBI Taxonomy" id="3381662"/>
    <lineage>
        <taxon>Bacteria</taxon>
        <taxon>Bacillati</taxon>
        <taxon>Bacillota</taxon>
        <taxon>Clostridia</taxon>
        <taxon>Eubacteriales</taxon>
        <taxon>Clostridiaceae</taxon>
        <taxon>Clostridium</taxon>
    </lineage>
</organism>
<accession>A0ABW8TVW4</accession>
<keyword evidence="1" id="KW-0812">Transmembrane</keyword>
<evidence type="ECO:0000313" key="3">
    <source>
        <dbReference type="Proteomes" id="UP001623661"/>
    </source>
</evidence>
<dbReference type="RefSeq" id="WP_406765882.1">
    <property type="nucleotide sequence ID" value="NZ_JBJHZY010000003.1"/>
</dbReference>
<name>A0ABW8TVW4_9CLOT</name>
<evidence type="ECO:0000313" key="2">
    <source>
        <dbReference type="EMBL" id="MFL0269253.1"/>
    </source>
</evidence>
<feature type="transmembrane region" description="Helical" evidence="1">
    <location>
        <begin position="67"/>
        <end position="94"/>
    </location>
</feature>
<gene>
    <name evidence="2" type="ORF">ACJDUH_14285</name>
</gene>
<comment type="caution">
    <text evidence="2">The sequence shown here is derived from an EMBL/GenBank/DDBJ whole genome shotgun (WGS) entry which is preliminary data.</text>
</comment>